<dbReference type="PROSITE" id="PS00092">
    <property type="entry name" value="N6_MTASE"/>
    <property type="match status" value="1"/>
</dbReference>
<dbReference type="Pfam" id="PF02384">
    <property type="entry name" value="N6_Mtase"/>
    <property type="match status" value="1"/>
</dbReference>
<dbReference type="InterPro" id="IPR029063">
    <property type="entry name" value="SAM-dependent_MTases_sf"/>
</dbReference>
<dbReference type="SMART" id="SM00490">
    <property type="entry name" value="HELICc"/>
    <property type="match status" value="1"/>
</dbReference>
<feature type="domain" description="Helicase ATP-binding" evidence="3">
    <location>
        <begin position="182"/>
        <end position="366"/>
    </location>
</feature>
<sequence>MAEKTLQSLLQTYREEARTQRDKGTYFERLALTYLTHDPAQCDEYENVQTFKDWAKENGWDARDTGIDLVAKLRKEDGFAAIQCKFYDADYRIRKRDIDSFISASGKSPFKRRVVIDSTEKPWSDNAETMKEGQSIPVIRINLSDMQQSPIRWEIFAAKNQIVLAPKKDLREHQKEALHAVRSGLAEADRGKLIMACGTGKTFTSLKIAEDLAGKGKRVLFLVPSLALMSQTVREWATDAQIHLRSFAVCSDTQVGKRRKNNDDIAEIDVSDLVFPATTNAAQLAKNASDVVADEMTVVFATYQSIQVVSDAQNEHGLPAFDLVICDEAHRTTGATVSGKSESNFIKVHSNEFIRAKKRLYMTATPRIFGDNVKSQANAVGAVLASMDDEQLFGKTLFYRGFSWAVQNGLLTDYKVIVLTMDEKLVSSAVQKRLSDSDSKLILDDATKIIGCYKALTKTDIKADVSFDPAPMQRVLTFCKDIESSKLLRDEFSAVVEEYLDYINKENTENEPSLKCEVKHVDGTFNAKERSILLDWLKADAGDNVCRVLTNARCLSEGVDVPALDAIIFLHPRKSVIDVVQSVGRVMRRAEGKKMGYVILPVGIPYGIPVEQALNNNEKYRVIWQILNALRAHDDRLDATINQASLGQDVSNRIEIINITQNSELQAVTSVVDDLPTQAKSAHLNIGTSRKDFTTTSEVQGELSFCVDELSRAIKAKIAQKCGTREYWEDWASNIADIAKNHITRLTGILAEPDTEVRQAFDKFLTELRNDLNDAITEDDAIEMLAQHVITRPVFEVLFEGYQFIRDNPVSRAMQRMLDVLNEANLEKESKDLEKFYDSVKTRASGITDPQAKQSLILELYDKFFRYAFPRTVEKLGIVYTPVEVVDFIINSVNEVLQTEFGQTLGSPDVHIVDPFTGTGTFITRLLQSGLIKQEEMEHKFRHEIHANEIVLLAYYIAAINIETTYHGIMGGDYVPFKKICLTDTFQLYEHKHEQEQGKDLFSDLMKDNSTRRSHQQNLNIRVIVGNPPYSVGQKSENDNAKNISYSKLDRRIHETYIAQSKGNLIRSLYDSYIRAIRWASDRIKDCGVIGFITNAGFINTRSMDGLRKCLNEEFSNIYVLNLRGDIRKNMLSKGRAQEGQNVFGSGSMTGIAISILIKNPAAQQRGKIYYYDIGNNLTRKEKLSELQRLGSVGGIKREHGWQVITQDEHGDWLNKRNSDFEKFLALGNKKDTDLKLFETFSCGIVTNRDAWAYNSSYEALARNMSNMIAFYNSEVERFNAAYLHFDHKARANALNSFINTDARKISWSRAIKQQLAKGNIFTFEDDSLTQSFYRPFIRQWLYYNRAFNEIISQMPRIFPLKEAVENRVIQITGPGVRGDFSVIMAKNLPDYGAMDASQCFPRYVYENAMSLENEGAEQIHLFENCVKEAKADGLQRRDAITDEGLAYFKEAYPDETITKDDLFFYVYGILHSEDYRARYAHNLSKQLPRIPTVKKVEDFWAFVEAGRKLGDLHTNYEEVEPYPVTYKQGDPSTWVIDDEVNFYRVEKMKFAGKRGDIDKSTVIYNAQITMQNIPLEAYDYIVSGKPALEWVMDRQIVKIDKASGIVNDANRYAVETVGNPAYPLELFQRVITVSLETMKIVRDLPKLEIREIEDTQKTVH</sequence>
<dbReference type="GO" id="GO:0003677">
    <property type="term" value="F:DNA binding"/>
    <property type="evidence" value="ECO:0007669"/>
    <property type="project" value="InterPro"/>
</dbReference>
<dbReference type="GO" id="GO:0005524">
    <property type="term" value="F:ATP binding"/>
    <property type="evidence" value="ECO:0007669"/>
    <property type="project" value="InterPro"/>
</dbReference>
<dbReference type="PRINTS" id="PR00507">
    <property type="entry name" value="N12N6MTFRASE"/>
</dbReference>
<dbReference type="PANTHER" id="PTHR47396">
    <property type="entry name" value="TYPE I RESTRICTION ENZYME ECOKI R PROTEIN"/>
    <property type="match status" value="1"/>
</dbReference>
<dbReference type="Pfam" id="PF13156">
    <property type="entry name" value="Mrr_cat_2"/>
    <property type="match status" value="1"/>
</dbReference>
<dbReference type="InterPro" id="IPR041635">
    <property type="entry name" value="Type_ISP_LLaBIII_C"/>
</dbReference>
<dbReference type="GO" id="GO:0016787">
    <property type="term" value="F:hydrolase activity"/>
    <property type="evidence" value="ECO:0007669"/>
    <property type="project" value="InterPro"/>
</dbReference>
<dbReference type="InterPro" id="IPR006935">
    <property type="entry name" value="Helicase/UvrB_N"/>
</dbReference>
<dbReference type="SMART" id="SM00487">
    <property type="entry name" value="DEXDc"/>
    <property type="match status" value="1"/>
</dbReference>
<dbReference type="InterPro" id="IPR027417">
    <property type="entry name" value="P-loop_NTPase"/>
</dbReference>
<dbReference type="PROSITE" id="PS51192">
    <property type="entry name" value="HELICASE_ATP_BIND_1"/>
    <property type="match status" value="1"/>
</dbReference>
<dbReference type="SUPFAM" id="SSF53335">
    <property type="entry name" value="S-adenosyl-L-methionine-dependent methyltransferases"/>
    <property type="match status" value="1"/>
</dbReference>
<dbReference type="Gene3D" id="3.40.50.150">
    <property type="entry name" value="Vaccinia Virus protein VP39"/>
    <property type="match status" value="1"/>
</dbReference>
<dbReference type="InterPro" id="IPR014001">
    <property type="entry name" value="Helicase_ATP-bd"/>
</dbReference>
<dbReference type="GO" id="GO:0006304">
    <property type="term" value="P:DNA modification"/>
    <property type="evidence" value="ECO:0007669"/>
    <property type="project" value="InterPro"/>
</dbReference>
<dbReference type="InterPro" id="IPR050742">
    <property type="entry name" value="Helicase_Restrict-Modif_Enz"/>
</dbReference>
<dbReference type="SUPFAM" id="SSF52980">
    <property type="entry name" value="Restriction endonuclease-like"/>
    <property type="match status" value="1"/>
</dbReference>
<dbReference type="Gene3D" id="3.40.50.300">
    <property type="entry name" value="P-loop containing nucleotide triphosphate hydrolases"/>
    <property type="match status" value="2"/>
</dbReference>
<dbReference type="PANTHER" id="PTHR47396:SF1">
    <property type="entry name" value="ATP-DEPENDENT HELICASE IRC3-RELATED"/>
    <property type="match status" value="1"/>
</dbReference>
<dbReference type="Pfam" id="PF22240">
    <property type="entry name" value="ISP_coupler"/>
    <property type="match status" value="1"/>
</dbReference>
<dbReference type="InterPro" id="IPR039442">
    <property type="entry name" value="Mrr-like_dom"/>
</dbReference>
<evidence type="ECO:0000256" key="1">
    <source>
        <dbReference type="ARBA" id="ARBA00006594"/>
    </source>
</evidence>
<gene>
    <name evidence="5" type="ORF">B11C_40207</name>
</gene>
<evidence type="ECO:0000313" key="5">
    <source>
        <dbReference type="EMBL" id="CBI82352.1"/>
    </source>
</evidence>
<dbReference type="CDD" id="cd22333">
    <property type="entry name" value="LlaBIII_nuclease-like"/>
    <property type="match status" value="1"/>
</dbReference>
<evidence type="ECO:0000259" key="3">
    <source>
        <dbReference type="PROSITE" id="PS51192"/>
    </source>
</evidence>
<dbReference type="Pfam" id="PF04851">
    <property type="entry name" value="ResIII"/>
    <property type="match status" value="1"/>
</dbReference>
<organism evidence="5">
    <name type="scientific">Bartonella schoenbuchensis (strain DSM 13525 / NCTC 13165 / R1)</name>
    <dbReference type="NCBI Taxonomy" id="687861"/>
    <lineage>
        <taxon>Bacteria</taxon>
        <taxon>Pseudomonadati</taxon>
        <taxon>Pseudomonadota</taxon>
        <taxon>Alphaproteobacteria</taxon>
        <taxon>Hyphomicrobiales</taxon>
        <taxon>Bartonellaceae</taxon>
        <taxon>Bartonella</taxon>
    </lineage>
</organism>
<reference evidence="5" key="1">
    <citation type="journal article" date="2011" name="PLoS Genet.">
        <title>Parallel evolution of a type IV secretion system in radiating lineages of the host-restricted bacterial pathogen Bartonella.</title>
        <authorList>
            <person name="Engel P."/>
            <person name="Salzburger W."/>
            <person name="Liesch M."/>
            <person name="Chang C.C."/>
            <person name="Maruyama S."/>
            <person name="Lanz C."/>
            <person name="Calteau A."/>
            <person name="Lajus A."/>
            <person name="Medigue C."/>
            <person name="Schuster S.C."/>
            <person name="Dehio C."/>
        </authorList>
    </citation>
    <scope>NUCLEOTIDE SEQUENCE</scope>
    <source>
        <strain evidence="5">R1</strain>
    </source>
</reference>
<dbReference type="SUPFAM" id="SSF52540">
    <property type="entry name" value="P-loop containing nucleoside triphosphate hydrolases"/>
    <property type="match status" value="1"/>
</dbReference>
<accession>E6YZR4</accession>
<evidence type="ECO:0000259" key="4">
    <source>
        <dbReference type="PROSITE" id="PS51194"/>
    </source>
</evidence>
<feature type="domain" description="Helicase C-terminal" evidence="4">
    <location>
        <begin position="460"/>
        <end position="645"/>
    </location>
</feature>
<dbReference type="InterPro" id="IPR002052">
    <property type="entry name" value="DNA_methylase_N6_adenine_CS"/>
</dbReference>
<proteinExistence type="inferred from homology"/>
<protein>
    <submittedName>
        <fullName evidence="5">Uncharacterized protein</fullName>
    </submittedName>
</protein>
<dbReference type="EMBL" id="FN645509">
    <property type="protein sequence ID" value="CBI82352.1"/>
    <property type="molecule type" value="Genomic_DNA"/>
</dbReference>
<dbReference type="GO" id="GO:0032259">
    <property type="term" value="P:methylation"/>
    <property type="evidence" value="ECO:0007669"/>
    <property type="project" value="InterPro"/>
</dbReference>
<dbReference type="InterPro" id="IPR001650">
    <property type="entry name" value="Helicase_C-like"/>
</dbReference>
<evidence type="ECO:0000256" key="2">
    <source>
        <dbReference type="ARBA" id="ARBA00022747"/>
    </source>
</evidence>
<dbReference type="PROSITE" id="PS51194">
    <property type="entry name" value="HELICASE_CTER"/>
    <property type="match status" value="1"/>
</dbReference>
<dbReference type="GO" id="GO:0009007">
    <property type="term" value="F:site-specific DNA-methyltransferase (adenine-specific) activity"/>
    <property type="evidence" value="ECO:0007669"/>
    <property type="project" value="UniProtKB-EC"/>
</dbReference>
<dbReference type="Pfam" id="PF00271">
    <property type="entry name" value="Helicase_C"/>
    <property type="match status" value="1"/>
</dbReference>
<keyword evidence="2" id="KW-0680">Restriction system</keyword>
<dbReference type="REBASE" id="31843">
    <property type="entry name" value="BscR1ORF40207P"/>
</dbReference>
<comment type="similarity">
    <text evidence="1">Belongs to the N(4)/N(6)-methyltransferase family.</text>
</comment>
<dbReference type="InterPro" id="IPR003356">
    <property type="entry name" value="DNA_methylase_A-5"/>
</dbReference>
<dbReference type="InterPro" id="IPR011335">
    <property type="entry name" value="Restrct_endonuc-II-like"/>
</dbReference>
<dbReference type="InterPro" id="IPR053980">
    <property type="entry name" value="ISP_coupler"/>
</dbReference>
<dbReference type="Pfam" id="PF18135">
    <property type="entry name" value="Type_ISP_C"/>
    <property type="match status" value="1"/>
</dbReference>
<name>E6YZR4_BARSR</name>
<dbReference type="GO" id="GO:0005829">
    <property type="term" value="C:cytosol"/>
    <property type="evidence" value="ECO:0007669"/>
    <property type="project" value="TreeGrafter"/>
</dbReference>